<feature type="binding site" evidence="8">
    <location>
        <position position="218"/>
    </location>
    <ligand>
        <name>(2E)-4-hydroxy-3-methylbut-2-enyl diphosphate</name>
        <dbReference type="ChEBI" id="CHEBI:128753"/>
    </ligand>
</feature>
<dbReference type="HAMAP" id="MF_00191">
    <property type="entry name" value="IspH"/>
    <property type="match status" value="1"/>
</dbReference>
<evidence type="ECO:0000256" key="1">
    <source>
        <dbReference type="ARBA" id="ARBA00006767"/>
    </source>
</evidence>
<evidence type="ECO:0000259" key="9">
    <source>
        <dbReference type="PROSITE" id="PS50126"/>
    </source>
</evidence>
<keyword evidence="5 8" id="KW-0408">Iron</keyword>
<dbReference type="GO" id="GO:0006412">
    <property type="term" value="P:translation"/>
    <property type="evidence" value="ECO:0007669"/>
    <property type="project" value="TreeGrafter"/>
</dbReference>
<dbReference type="CDD" id="cd05688">
    <property type="entry name" value="S1_RPS1_repeat_ec3"/>
    <property type="match status" value="2"/>
</dbReference>
<keyword evidence="11" id="KW-1185">Reference proteome</keyword>
<feature type="binding site" evidence="8">
    <location>
        <position position="262"/>
    </location>
    <ligand>
        <name>(2E)-4-hydroxy-3-methylbut-2-enyl diphosphate</name>
        <dbReference type="ChEBI" id="CHEBI:128753"/>
    </ligand>
</feature>
<protein>
    <recommendedName>
        <fullName evidence="8">4-hydroxy-3-methylbut-2-enyl diphosphate reductase</fullName>
        <shortName evidence="8">HMBPP reductase</shortName>
        <ecNumber evidence="8">1.17.7.4</ecNumber>
    </recommendedName>
</protein>
<comment type="caution">
    <text evidence="8">Lacks conserved residue(s) required for the propagation of feature annotation.</text>
</comment>
<dbReference type="GO" id="GO:1990904">
    <property type="term" value="C:ribonucleoprotein complex"/>
    <property type="evidence" value="ECO:0007669"/>
    <property type="project" value="UniProtKB-KW"/>
</dbReference>
<dbReference type="NCBIfam" id="TIGR00216">
    <property type="entry name" value="ispH_lytB"/>
    <property type="match status" value="1"/>
</dbReference>
<dbReference type="STRING" id="656914.SAMN00017405_0204"/>
<feature type="binding site" evidence="8">
    <location>
        <position position="73"/>
    </location>
    <ligand>
        <name>(2E)-4-hydroxy-3-methylbut-2-enyl diphosphate</name>
        <dbReference type="ChEBI" id="CHEBI:128753"/>
    </ligand>
</feature>
<comment type="cofactor">
    <cofactor evidence="8">
        <name>[4Fe-4S] cluster</name>
        <dbReference type="ChEBI" id="CHEBI:49883"/>
    </cofactor>
    <text evidence="8">Binds 1 [4Fe-4S] cluster per subunit.</text>
</comment>
<comment type="similarity">
    <text evidence="8">Belongs to the IspH family.</text>
</comment>
<keyword evidence="2 8" id="KW-0004">4Fe-4S</keyword>
<dbReference type="InterPro" id="IPR050437">
    <property type="entry name" value="Ribos_protein_bS1-like"/>
</dbReference>
<feature type="binding site" evidence="8">
    <location>
        <position position="73"/>
    </location>
    <ligand>
        <name>isopentenyl diphosphate</name>
        <dbReference type="ChEBI" id="CHEBI:128769"/>
    </ligand>
</feature>
<dbReference type="GO" id="GO:0046872">
    <property type="term" value="F:metal ion binding"/>
    <property type="evidence" value="ECO:0007669"/>
    <property type="project" value="UniProtKB-KW"/>
</dbReference>
<evidence type="ECO:0000256" key="7">
    <source>
        <dbReference type="ARBA" id="ARBA00023274"/>
    </source>
</evidence>
<dbReference type="AlphaFoldDB" id="A0A1W1VM77"/>
<dbReference type="CDD" id="cd05687">
    <property type="entry name" value="S1_RPS1_repeat_ec1_hs1"/>
    <property type="match status" value="1"/>
</dbReference>
<comment type="similarity">
    <text evidence="1">Belongs to the bacterial ribosomal protein bS1 family.</text>
</comment>
<evidence type="ECO:0000256" key="6">
    <source>
        <dbReference type="ARBA" id="ARBA00023014"/>
    </source>
</evidence>
<dbReference type="NCBIfam" id="NF005208">
    <property type="entry name" value="PRK06676.1"/>
    <property type="match status" value="1"/>
</dbReference>
<feature type="binding site" evidence="8">
    <location>
        <position position="123"/>
    </location>
    <ligand>
        <name>(2E)-4-hydroxy-3-methylbut-2-enyl diphosphate</name>
        <dbReference type="ChEBI" id="CHEBI:128753"/>
    </ligand>
</feature>
<feature type="binding site" evidence="8">
    <location>
        <position position="262"/>
    </location>
    <ligand>
        <name>isopentenyl diphosphate</name>
        <dbReference type="ChEBI" id="CHEBI:128769"/>
    </ligand>
</feature>
<dbReference type="FunFam" id="2.40.50.140:FF:000051">
    <property type="entry name" value="RNA-binding transcriptional accessory protein"/>
    <property type="match status" value="2"/>
</dbReference>
<dbReference type="SMART" id="SM00316">
    <property type="entry name" value="S1"/>
    <property type="match status" value="4"/>
</dbReference>
<gene>
    <name evidence="8" type="primary">ispH</name>
    <name evidence="10" type="ORF">SAMN00017405_0204</name>
</gene>
<feature type="binding site" evidence="8">
    <location>
        <position position="190"/>
    </location>
    <ligand>
        <name>[4Fe-4S] cluster</name>
        <dbReference type="ChEBI" id="CHEBI:49883"/>
    </ligand>
</feature>
<dbReference type="Gene3D" id="3.40.1010.20">
    <property type="entry name" value="4-hydroxy-3-methylbut-2-enyl diphosphate reductase, catalytic domain"/>
    <property type="match status" value="2"/>
</dbReference>
<dbReference type="PANTHER" id="PTHR10724">
    <property type="entry name" value="30S RIBOSOMAL PROTEIN S1"/>
    <property type="match status" value="1"/>
</dbReference>
<dbReference type="SUPFAM" id="SSF50249">
    <property type="entry name" value="Nucleic acid-binding proteins"/>
    <property type="match status" value="4"/>
</dbReference>
<dbReference type="PANTHER" id="PTHR10724:SF7">
    <property type="entry name" value="SMALL RIBOSOMAL SUBUNIT PROTEIN BS1C"/>
    <property type="match status" value="1"/>
</dbReference>
<feature type="binding site" evidence="8">
    <location>
        <position position="12"/>
    </location>
    <ligand>
        <name>[4Fe-4S] cluster</name>
        <dbReference type="ChEBI" id="CHEBI:49883"/>
    </ligand>
</feature>
<keyword evidence="6 8" id="KW-0411">Iron-sulfur</keyword>
<feature type="binding site" evidence="8">
    <location>
        <position position="73"/>
    </location>
    <ligand>
        <name>dimethylallyl diphosphate</name>
        <dbReference type="ChEBI" id="CHEBI:57623"/>
    </ligand>
</feature>
<dbReference type="RefSeq" id="WP_084054022.1">
    <property type="nucleotide sequence ID" value="NZ_FWWT01000022.1"/>
</dbReference>
<dbReference type="GO" id="GO:0005840">
    <property type="term" value="C:ribosome"/>
    <property type="evidence" value="ECO:0007669"/>
    <property type="project" value="UniProtKB-KW"/>
</dbReference>
<feature type="active site" description="Proton donor" evidence="8">
    <location>
        <position position="125"/>
    </location>
</feature>
<dbReference type="InterPro" id="IPR003029">
    <property type="entry name" value="S1_domain"/>
</dbReference>
<comment type="pathway">
    <text evidence="8">Isoprenoid biosynthesis; isopentenyl diphosphate biosynthesis via DXP pathway; isopentenyl diphosphate from 1-deoxy-D-xylulose 5-phosphate: step 6/6.</text>
</comment>
<comment type="pathway">
    <text evidence="8">Isoprenoid biosynthesis; dimethylallyl diphosphate biosynthesis; dimethylallyl diphosphate from (2E)-4-hydroxy-3-methylbutenyl diphosphate: step 1/1.</text>
</comment>
<keyword evidence="4" id="KW-0689">Ribosomal protein</keyword>
<dbReference type="OrthoDB" id="9804077at2"/>
<dbReference type="NCBIfam" id="NF002187">
    <property type="entry name" value="PRK01045.1-1"/>
    <property type="match status" value="1"/>
</dbReference>
<dbReference type="GO" id="GO:0050992">
    <property type="term" value="P:dimethylallyl diphosphate biosynthetic process"/>
    <property type="evidence" value="ECO:0007669"/>
    <property type="project" value="UniProtKB-UniRule"/>
</dbReference>
<dbReference type="Pfam" id="PF02401">
    <property type="entry name" value="LYTB"/>
    <property type="match status" value="1"/>
</dbReference>
<dbReference type="CDD" id="cd13944">
    <property type="entry name" value="lytB_ispH"/>
    <property type="match status" value="1"/>
</dbReference>
<dbReference type="Gene3D" id="3.40.50.11270">
    <property type="match status" value="1"/>
</dbReference>
<comment type="catalytic activity">
    <reaction evidence="8">
        <text>dimethylallyl diphosphate + 2 oxidized [2Fe-2S]-[ferredoxin] + H2O = (2E)-4-hydroxy-3-methylbut-2-enyl diphosphate + 2 reduced [2Fe-2S]-[ferredoxin] + 2 H(+)</text>
        <dbReference type="Rhea" id="RHEA:24825"/>
        <dbReference type="Rhea" id="RHEA-COMP:10000"/>
        <dbReference type="Rhea" id="RHEA-COMP:10001"/>
        <dbReference type="ChEBI" id="CHEBI:15377"/>
        <dbReference type="ChEBI" id="CHEBI:15378"/>
        <dbReference type="ChEBI" id="CHEBI:33737"/>
        <dbReference type="ChEBI" id="CHEBI:33738"/>
        <dbReference type="ChEBI" id="CHEBI:57623"/>
        <dbReference type="ChEBI" id="CHEBI:128753"/>
        <dbReference type="EC" id="1.17.7.4"/>
    </reaction>
</comment>
<keyword evidence="3 8" id="KW-0479">Metal-binding</keyword>
<feature type="binding site" evidence="8">
    <location>
        <position position="41"/>
    </location>
    <ligand>
        <name>isopentenyl diphosphate</name>
        <dbReference type="ChEBI" id="CHEBI:128769"/>
    </ligand>
</feature>
<dbReference type="PROSITE" id="PS50126">
    <property type="entry name" value="S1"/>
    <property type="match status" value="4"/>
</dbReference>
<dbReference type="Proteomes" id="UP000192731">
    <property type="component" value="Unassembled WGS sequence"/>
</dbReference>
<dbReference type="NCBIfam" id="NF000907">
    <property type="entry name" value="PRK00087.1"/>
    <property type="match status" value="1"/>
</dbReference>
<dbReference type="PRINTS" id="PR00681">
    <property type="entry name" value="RIBOSOMALS1"/>
</dbReference>
<dbReference type="InterPro" id="IPR003451">
    <property type="entry name" value="LytB/IspH"/>
</dbReference>
<feature type="binding site" evidence="8">
    <location>
        <position position="41"/>
    </location>
    <ligand>
        <name>(2E)-4-hydroxy-3-methylbut-2-enyl diphosphate</name>
        <dbReference type="ChEBI" id="CHEBI:128753"/>
    </ligand>
</feature>
<feature type="binding site" evidence="8">
    <location>
        <position position="123"/>
    </location>
    <ligand>
        <name>dimethylallyl diphosphate</name>
        <dbReference type="ChEBI" id="CHEBI:57623"/>
    </ligand>
</feature>
<proteinExistence type="inferred from homology"/>
<comment type="function">
    <text evidence="8">Catalyzes the conversion of 1-hydroxy-2-methyl-2-(E)-butenyl 4-diphosphate (HMBPP) into a mixture of isopentenyl diphosphate (IPP) and dimethylallyl diphosphate (DMAPP). Acts in the terminal step of the DOXP/MEP pathway for isoprenoid precursor biosynthesis.</text>
</comment>
<evidence type="ECO:0000256" key="3">
    <source>
        <dbReference type="ARBA" id="ARBA00022723"/>
    </source>
</evidence>
<accession>A0A1W1VM77</accession>
<dbReference type="InterPro" id="IPR035104">
    <property type="entry name" value="Ribosomal_protein_S1-like"/>
</dbReference>
<feature type="binding site" evidence="8">
    <location>
        <position position="123"/>
    </location>
    <ligand>
        <name>isopentenyl diphosphate</name>
        <dbReference type="ChEBI" id="CHEBI:128769"/>
    </ligand>
</feature>
<dbReference type="GO" id="GO:0019288">
    <property type="term" value="P:isopentenyl diphosphate biosynthetic process, methylerythritol 4-phosphate pathway"/>
    <property type="evidence" value="ECO:0007669"/>
    <property type="project" value="UniProtKB-UniRule"/>
</dbReference>
<reference evidence="10 11" key="1">
    <citation type="submission" date="2017-04" db="EMBL/GenBank/DDBJ databases">
        <authorList>
            <person name="Afonso C.L."/>
            <person name="Miller P.J."/>
            <person name="Scott M.A."/>
            <person name="Spackman E."/>
            <person name="Goraichik I."/>
            <person name="Dimitrov K.M."/>
            <person name="Suarez D.L."/>
            <person name="Swayne D.E."/>
        </authorList>
    </citation>
    <scope>NUCLEOTIDE SEQUENCE [LARGE SCALE GENOMIC DNA]</scope>
    <source>
        <strain evidence="10 11">DSM 11270</strain>
    </source>
</reference>
<evidence type="ECO:0000313" key="11">
    <source>
        <dbReference type="Proteomes" id="UP000192731"/>
    </source>
</evidence>
<comment type="catalytic activity">
    <reaction evidence="8">
        <text>isopentenyl diphosphate + 2 oxidized [2Fe-2S]-[ferredoxin] + H2O = (2E)-4-hydroxy-3-methylbut-2-enyl diphosphate + 2 reduced [2Fe-2S]-[ferredoxin] + 2 H(+)</text>
        <dbReference type="Rhea" id="RHEA:24488"/>
        <dbReference type="Rhea" id="RHEA-COMP:10000"/>
        <dbReference type="Rhea" id="RHEA-COMP:10001"/>
        <dbReference type="ChEBI" id="CHEBI:15377"/>
        <dbReference type="ChEBI" id="CHEBI:15378"/>
        <dbReference type="ChEBI" id="CHEBI:33737"/>
        <dbReference type="ChEBI" id="CHEBI:33738"/>
        <dbReference type="ChEBI" id="CHEBI:128753"/>
        <dbReference type="ChEBI" id="CHEBI:128769"/>
        <dbReference type="EC" id="1.17.7.4"/>
    </reaction>
</comment>
<keyword evidence="8" id="KW-0560">Oxidoreductase</keyword>
<evidence type="ECO:0000256" key="5">
    <source>
        <dbReference type="ARBA" id="ARBA00023004"/>
    </source>
</evidence>
<dbReference type="GO" id="GO:0005737">
    <property type="term" value="C:cytoplasm"/>
    <property type="evidence" value="ECO:0007669"/>
    <property type="project" value="UniProtKB-ARBA"/>
</dbReference>
<dbReference type="UniPathway" id="UPA00056">
    <property type="reaction ID" value="UER00097"/>
</dbReference>
<dbReference type="GO" id="GO:0051539">
    <property type="term" value="F:4 iron, 4 sulfur cluster binding"/>
    <property type="evidence" value="ECO:0007669"/>
    <property type="project" value="UniProtKB-UniRule"/>
</dbReference>
<dbReference type="GO" id="GO:0003735">
    <property type="term" value="F:structural constituent of ribosome"/>
    <property type="evidence" value="ECO:0007669"/>
    <property type="project" value="TreeGrafter"/>
</dbReference>
<feature type="binding site" evidence="8">
    <location>
        <position position="41"/>
    </location>
    <ligand>
        <name>dimethylallyl diphosphate</name>
        <dbReference type="ChEBI" id="CHEBI:57623"/>
    </ligand>
</feature>
<dbReference type="GO" id="GO:0016114">
    <property type="term" value="P:terpenoid biosynthetic process"/>
    <property type="evidence" value="ECO:0007669"/>
    <property type="project" value="UniProtKB-UniRule"/>
</dbReference>
<dbReference type="UniPathway" id="UPA00059">
    <property type="reaction ID" value="UER00105"/>
</dbReference>
<dbReference type="EMBL" id="FWWT01000022">
    <property type="protein sequence ID" value="SMB94426.1"/>
    <property type="molecule type" value="Genomic_DNA"/>
</dbReference>
<feature type="binding site" evidence="8">
    <location>
        <position position="220"/>
    </location>
    <ligand>
        <name>dimethylallyl diphosphate</name>
        <dbReference type="ChEBI" id="CHEBI:57623"/>
    </ligand>
</feature>
<dbReference type="GO" id="GO:0003729">
    <property type="term" value="F:mRNA binding"/>
    <property type="evidence" value="ECO:0007669"/>
    <property type="project" value="TreeGrafter"/>
</dbReference>
<evidence type="ECO:0000313" key="10">
    <source>
        <dbReference type="EMBL" id="SMB94426.1"/>
    </source>
</evidence>
<dbReference type="EC" id="1.17.7.4" evidence="8"/>
<feature type="domain" description="S1 motif" evidence="9">
    <location>
        <begin position="311"/>
        <end position="380"/>
    </location>
</feature>
<feature type="binding site" evidence="8">
    <location>
        <position position="218"/>
    </location>
    <ligand>
        <name>dimethylallyl diphosphate</name>
        <dbReference type="ChEBI" id="CHEBI:57623"/>
    </ligand>
</feature>
<feature type="domain" description="S1 motif" evidence="9">
    <location>
        <begin position="569"/>
        <end position="638"/>
    </location>
</feature>
<feature type="domain" description="S1 motif" evidence="9">
    <location>
        <begin position="398"/>
        <end position="463"/>
    </location>
</feature>
<keyword evidence="8" id="KW-0414">Isoprene biosynthesis</keyword>
<feature type="domain" description="S1 motif" evidence="9">
    <location>
        <begin position="484"/>
        <end position="552"/>
    </location>
</feature>
<name>A0A1W1VM77_DESTI</name>
<dbReference type="InterPro" id="IPR012340">
    <property type="entry name" value="NA-bd_OB-fold"/>
</dbReference>
<feature type="binding site" evidence="8">
    <location>
        <position position="95"/>
    </location>
    <ligand>
        <name>[4Fe-4S] cluster</name>
        <dbReference type="ChEBI" id="CHEBI:49883"/>
    </ligand>
</feature>
<evidence type="ECO:0000256" key="8">
    <source>
        <dbReference type="HAMAP-Rule" id="MF_00191"/>
    </source>
</evidence>
<dbReference type="Gene3D" id="2.40.50.140">
    <property type="entry name" value="Nucleic acid-binding proteins"/>
    <property type="match status" value="4"/>
</dbReference>
<feature type="binding site" evidence="8">
    <location>
        <position position="220"/>
    </location>
    <ligand>
        <name>isopentenyl diphosphate</name>
        <dbReference type="ChEBI" id="CHEBI:128769"/>
    </ligand>
</feature>
<feature type="binding site" evidence="8">
    <location>
        <position position="162"/>
    </location>
    <ligand>
        <name>(2E)-4-hydroxy-3-methylbut-2-enyl diphosphate</name>
        <dbReference type="ChEBI" id="CHEBI:128753"/>
    </ligand>
</feature>
<dbReference type="CDD" id="cd04465">
    <property type="entry name" value="S1_RPS1_repeat_ec2_hs2"/>
    <property type="match status" value="1"/>
</dbReference>
<evidence type="ECO:0000256" key="4">
    <source>
        <dbReference type="ARBA" id="ARBA00022980"/>
    </source>
</evidence>
<feature type="binding site" evidence="8">
    <location>
        <position position="262"/>
    </location>
    <ligand>
        <name>dimethylallyl diphosphate</name>
        <dbReference type="ChEBI" id="CHEBI:57623"/>
    </ligand>
</feature>
<organism evidence="10 11">
    <name type="scientific">Desulfonispora thiosulfatigenes DSM 11270</name>
    <dbReference type="NCBI Taxonomy" id="656914"/>
    <lineage>
        <taxon>Bacteria</taxon>
        <taxon>Bacillati</taxon>
        <taxon>Bacillota</taxon>
        <taxon>Clostridia</taxon>
        <taxon>Eubacteriales</taxon>
        <taxon>Peptococcaceae</taxon>
        <taxon>Desulfonispora</taxon>
    </lineage>
</organism>
<evidence type="ECO:0000256" key="2">
    <source>
        <dbReference type="ARBA" id="ARBA00022485"/>
    </source>
</evidence>
<keyword evidence="7" id="KW-0687">Ribonucleoprotein</keyword>
<sequence>MKIFKAQHAGFCFGVKNAVEMAEKNLPNYDNNIASWGPLIHNPPEVNRLTNLGIIPRENLDDINEKAILIRAHGVSPVIFKDLSIHNVDIIDCTCPFVSKVQNIAHDYGKKGYTILILGNKSHPEVIGILGWSNDKGIVFADLEELKKYDFKDQKLCLVSQTTQNIDLFIKVEDYLKNKYKEVIVFNTICSATRKRQEAAIQLANQVDLMIVVGGLNSANTQKLAQLCNETGCITKLIENADSLQSKWLCGIKNVGLTAGASTPDWIIKEVIKKMEEIKNENLGSKVDGGDNMEMKDLAESMDNLKGLEYGSILTGTIVKINNDEVLVDIGGKSEGIIPVSELSYAKVEDPNKYVNVGDQIKLFVIKEENNDGNVVLSKRRADQLVAIEVLQKSFDTSEIIEAEVLEVVKGGLLVDVGMRGFLPASLIDVAYVEDLNQYIGQKLRMKVIEFDQEAKKAVLSRKVVIEEELEEVAKKTWEELSEGQIKKGIVRRITNFGAFIDIGGVDGLLHVSEMGLGRVENPSAVVSEKDEIEVYVLSVDKDKKKVSLSLKKLLPNPWENAASKYSEGTIVKGKVVRTASFGAFVEVEPGIDGLVHISQMSWDRIDKPEDAVKVGQEVEAKVLEFDQENKRMSLSIKDVLDKPEIKKPEATKKEVVKQVEIEEVPSGCTIGDAIGNILKELK</sequence>
<feature type="binding site" evidence="8">
    <location>
        <position position="218"/>
    </location>
    <ligand>
        <name>isopentenyl diphosphate</name>
        <dbReference type="ChEBI" id="CHEBI:128769"/>
    </ligand>
</feature>
<dbReference type="GO" id="GO:0051745">
    <property type="term" value="F:4-hydroxy-3-methylbut-2-enyl diphosphate reductase activity"/>
    <property type="evidence" value="ECO:0007669"/>
    <property type="project" value="UniProtKB-UniRule"/>
</dbReference>
<feature type="binding site" evidence="8">
    <location>
        <position position="220"/>
    </location>
    <ligand>
        <name>(2E)-4-hydroxy-3-methylbut-2-enyl diphosphate</name>
        <dbReference type="ChEBI" id="CHEBI:128753"/>
    </ligand>
</feature>
<dbReference type="Pfam" id="PF00575">
    <property type="entry name" value="S1"/>
    <property type="match status" value="4"/>
</dbReference>